<evidence type="ECO:0000256" key="10">
    <source>
        <dbReference type="RuleBase" id="RU364125"/>
    </source>
</evidence>
<gene>
    <name evidence="12" type="ORF">ETQ85_04295</name>
</gene>
<keyword evidence="13" id="KW-1185">Reference proteome</keyword>
<evidence type="ECO:0000313" key="12">
    <source>
        <dbReference type="EMBL" id="TYC61281.1"/>
    </source>
</evidence>
<feature type="region of interest" description="Disordered" evidence="11">
    <location>
        <begin position="156"/>
        <end position="179"/>
    </location>
</feature>
<dbReference type="PANTHER" id="PTHR35091">
    <property type="entry name" value="FLAGELLAR PROTEIN FLIL"/>
    <property type="match status" value="1"/>
</dbReference>
<proteinExistence type="inferred from homology"/>
<comment type="function">
    <text evidence="1 10">Controls the rotational direction of flagella during chemotaxis.</text>
</comment>
<keyword evidence="6 10" id="KW-0812">Transmembrane</keyword>
<keyword evidence="4" id="KW-1003">Cell membrane</keyword>
<evidence type="ECO:0000256" key="3">
    <source>
        <dbReference type="ARBA" id="ARBA00008281"/>
    </source>
</evidence>
<comment type="caution">
    <text evidence="12">The sequence shown here is derived from an EMBL/GenBank/DDBJ whole genome shotgun (WGS) entry which is preliminary data.</text>
</comment>
<dbReference type="EMBL" id="SDKK01000003">
    <property type="protein sequence ID" value="TYC61281.1"/>
    <property type="molecule type" value="Genomic_DNA"/>
</dbReference>
<dbReference type="GO" id="GO:0006935">
    <property type="term" value="P:chemotaxis"/>
    <property type="evidence" value="ECO:0007669"/>
    <property type="project" value="UniProtKB-KW"/>
</dbReference>
<accession>A0A6C2D5P1</accession>
<dbReference type="GO" id="GO:0009425">
    <property type="term" value="C:bacterial-type flagellum basal body"/>
    <property type="evidence" value="ECO:0007669"/>
    <property type="project" value="InterPro"/>
</dbReference>
<reference evidence="12 13" key="1">
    <citation type="submission" date="2019-01" db="EMBL/GenBank/DDBJ databases">
        <title>Zoogloea oleivorans genome sequencing and assembly.</title>
        <authorList>
            <person name="Tancsics A."/>
            <person name="Farkas M."/>
            <person name="Kriszt B."/>
            <person name="Maroti G."/>
            <person name="Horvath B."/>
        </authorList>
    </citation>
    <scope>NUCLEOTIDE SEQUENCE [LARGE SCALE GENOMIC DNA]</scope>
    <source>
        <strain evidence="12 13">Buc</strain>
    </source>
</reference>
<name>A0A6C2D5P1_9RHOO</name>
<dbReference type="GO" id="GO:0071978">
    <property type="term" value="P:bacterial-type flagellum-dependent swarming motility"/>
    <property type="evidence" value="ECO:0007669"/>
    <property type="project" value="TreeGrafter"/>
</dbReference>
<sequence>MSKAPAKADSAEGEAPAKGGKKKMIIIIVAVLILAIAGGAAFMLMGKKKHAADGEDAEEEAPAQHEPAKVKVDPAHPPVFVQLEQFTVNLAPEEGEHFLQSTMVLRVADAKVGDSLKLYMPELKHRIIMLLSAKKPSDLVSAEGREALADEIKEEANDVLGYAPNPKKKNKRNRPEDDGPVLAVLFNQFIVQ</sequence>
<dbReference type="OrthoDB" id="5297029at2"/>
<evidence type="ECO:0000256" key="4">
    <source>
        <dbReference type="ARBA" id="ARBA00022475"/>
    </source>
</evidence>
<comment type="subcellular location">
    <subcellularLocation>
        <location evidence="10">Cell inner membrane</location>
    </subcellularLocation>
    <subcellularLocation>
        <location evidence="2">Cell membrane</location>
        <topology evidence="2">Single-pass membrane protein</topology>
    </subcellularLocation>
</comment>
<keyword evidence="10" id="KW-0997">Cell inner membrane</keyword>
<evidence type="ECO:0000256" key="2">
    <source>
        <dbReference type="ARBA" id="ARBA00004162"/>
    </source>
</evidence>
<organism evidence="12 13">
    <name type="scientific">Zoogloea oleivorans</name>
    <dbReference type="NCBI Taxonomy" id="1552750"/>
    <lineage>
        <taxon>Bacteria</taxon>
        <taxon>Pseudomonadati</taxon>
        <taxon>Pseudomonadota</taxon>
        <taxon>Betaproteobacteria</taxon>
        <taxon>Rhodocyclales</taxon>
        <taxon>Zoogloeaceae</taxon>
        <taxon>Zoogloea</taxon>
    </lineage>
</organism>
<dbReference type="Pfam" id="PF03748">
    <property type="entry name" value="FliL"/>
    <property type="match status" value="1"/>
</dbReference>
<dbReference type="Proteomes" id="UP000389128">
    <property type="component" value="Unassembled WGS sequence"/>
</dbReference>
<evidence type="ECO:0000256" key="5">
    <source>
        <dbReference type="ARBA" id="ARBA00022500"/>
    </source>
</evidence>
<dbReference type="GO" id="GO:0005886">
    <property type="term" value="C:plasma membrane"/>
    <property type="evidence" value="ECO:0007669"/>
    <property type="project" value="UniProtKB-SubCell"/>
</dbReference>
<evidence type="ECO:0000256" key="11">
    <source>
        <dbReference type="SAM" id="MobiDB-lite"/>
    </source>
</evidence>
<keyword evidence="12" id="KW-0969">Cilium</keyword>
<evidence type="ECO:0000256" key="8">
    <source>
        <dbReference type="ARBA" id="ARBA00022989"/>
    </source>
</evidence>
<evidence type="ECO:0000256" key="1">
    <source>
        <dbReference type="ARBA" id="ARBA00002254"/>
    </source>
</evidence>
<evidence type="ECO:0000256" key="6">
    <source>
        <dbReference type="ARBA" id="ARBA00022692"/>
    </source>
</evidence>
<evidence type="ECO:0000313" key="13">
    <source>
        <dbReference type="Proteomes" id="UP000389128"/>
    </source>
</evidence>
<dbReference type="InterPro" id="IPR005503">
    <property type="entry name" value="FliL"/>
</dbReference>
<keyword evidence="12" id="KW-0966">Cell projection</keyword>
<keyword evidence="5 10" id="KW-0145">Chemotaxis</keyword>
<feature type="transmembrane region" description="Helical" evidence="10">
    <location>
        <begin position="24"/>
        <end position="44"/>
    </location>
</feature>
<evidence type="ECO:0000256" key="9">
    <source>
        <dbReference type="ARBA" id="ARBA00023136"/>
    </source>
</evidence>
<dbReference type="RefSeq" id="WP_148577816.1">
    <property type="nucleotide sequence ID" value="NZ_JAVEUW010000041.1"/>
</dbReference>
<dbReference type="AlphaFoldDB" id="A0A6C2D5P1"/>
<dbReference type="PANTHER" id="PTHR35091:SF2">
    <property type="entry name" value="FLAGELLAR PROTEIN FLIL"/>
    <property type="match status" value="1"/>
</dbReference>
<evidence type="ECO:0000256" key="7">
    <source>
        <dbReference type="ARBA" id="ARBA00022779"/>
    </source>
</evidence>
<keyword evidence="12" id="KW-0282">Flagellum</keyword>
<keyword evidence="9 10" id="KW-0472">Membrane</keyword>
<protein>
    <recommendedName>
        <fullName evidence="10">Flagellar protein FliL</fullName>
    </recommendedName>
</protein>
<keyword evidence="8 10" id="KW-1133">Transmembrane helix</keyword>
<keyword evidence="7 10" id="KW-0283">Flagellar rotation</keyword>
<comment type="similarity">
    <text evidence="3 10">Belongs to the FliL family.</text>
</comment>